<feature type="transmembrane region" description="Helical" evidence="1">
    <location>
        <begin position="114"/>
        <end position="134"/>
    </location>
</feature>
<evidence type="ECO:0000313" key="3">
    <source>
        <dbReference type="EMBL" id="RCN33178.1"/>
    </source>
</evidence>
<sequence length="286" mass="33262">MLIVTSRSLIRISKKSPSLSTISLGYCTIILLIIIEDLGSNFLMLRYSTMPIESRARYPFHEEGKLFWFSIVITALKFYGRFVLILIHAVNSLNRFCAVFFPLQYASVFTHARIVSLMSAVFVVCLPVFFIYSFQIGECSYYFHPIDIGYYYNDMNTCYDIHQFVEWFLFATILSSSIFTDILISIFLFCRYKNGAIDAFKGIRDYGFVIQTFVLAVTNGAFTLYFYLFGYYTLEVPILDHMPKLNDLILSFIYLVTIVLVNSVVRRDVMRTFSCNFKRVRAMNIN</sequence>
<dbReference type="OrthoDB" id="10384448at2759"/>
<dbReference type="EMBL" id="JOJR01000961">
    <property type="protein sequence ID" value="RCN33178.1"/>
    <property type="molecule type" value="Genomic_DNA"/>
</dbReference>
<accession>A0A368FNS7</accession>
<evidence type="ECO:0000259" key="2">
    <source>
        <dbReference type="Pfam" id="PF10328"/>
    </source>
</evidence>
<organism evidence="3 4">
    <name type="scientific">Ancylostoma caninum</name>
    <name type="common">Dog hookworm</name>
    <dbReference type="NCBI Taxonomy" id="29170"/>
    <lineage>
        <taxon>Eukaryota</taxon>
        <taxon>Metazoa</taxon>
        <taxon>Ecdysozoa</taxon>
        <taxon>Nematoda</taxon>
        <taxon>Chromadorea</taxon>
        <taxon>Rhabditida</taxon>
        <taxon>Rhabditina</taxon>
        <taxon>Rhabditomorpha</taxon>
        <taxon>Strongyloidea</taxon>
        <taxon>Ancylostomatidae</taxon>
        <taxon>Ancylostomatinae</taxon>
        <taxon>Ancylostoma</taxon>
    </lineage>
</organism>
<keyword evidence="4" id="KW-1185">Reference proteome</keyword>
<feature type="transmembrane region" description="Helical" evidence="1">
    <location>
        <begin position="21"/>
        <end position="47"/>
    </location>
</feature>
<dbReference type="Proteomes" id="UP000252519">
    <property type="component" value="Unassembled WGS sequence"/>
</dbReference>
<name>A0A368FNS7_ANCCA</name>
<feature type="transmembrane region" description="Helical" evidence="1">
    <location>
        <begin position="167"/>
        <end position="188"/>
    </location>
</feature>
<comment type="caution">
    <text evidence="3">The sequence shown here is derived from an EMBL/GenBank/DDBJ whole genome shotgun (WGS) entry which is preliminary data.</text>
</comment>
<gene>
    <name evidence="3" type="ORF">ANCCAN_21000</name>
</gene>
<dbReference type="SUPFAM" id="SSF81321">
    <property type="entry name" value="Family A G protein-coupled receptor-like"/>
    <property type="match status" value="1"/>
</dbReference>
<protein>
    <recommendedName>
        <fullName evidence="2">7TM GPCR serpentine receptor class x (Srx) domain-containing protein</fullName>
    </recommendedName>
</protein>
<dbReference type="Pfam" id="PF10328">
    <property type="entry name" value="7TM_GPCR_Srx"/>
    <property type="match status" value="1"/>
</dbReference>
<evidence type="ECO:0000256" key="1">
    <source>
        <dbReference type="SAM" id="Phobius"/>
    </source>
</evidence>
<keyword evidence="1" id="KW-0812">Transmembrane</keyword>
<feature type="domain" description="7TM GPCR serpentine receptor class x (Srx)" evidence="2">
    <location>
        <begin position="68"/>
        <end position="216"/>
    </location>
</feature>
<evidence type="ECO:0000313" key="4">
    <source>
        <dbReference type="Proteomes" id="UP000252519"/>
    </source>
</evidence>
<dbReference type="Gene3D" id="1.20.1070.10">
    <property type="entry name" value="Rhodopsin 7-helix transmembrane proteins"/>
    <property type="match status" value="1"/>
</dbReference>
<reference evidence="3 4" key="1">
    <citation type="submission" date="2014-10" db="EMBL/GenBank/DDBJ databases">
        <title>Draft genome of the hookworm Ancylostoma caninum.</title>
        <authorList>
            <person name="Mitreva M."/>
        </authorList>
    </citation>
    <scope>NUCLEOTIDE SEQUENCE [LARGE SCALE GENOMIC DNA]</scope>
    <source>
        <strain evidence="3 4">Baltimore</strain>
    </source>
</reference>
<keyword evidence="1" id="KW-1133">Transmembrane helix</keyword>
<feature type="transmembrane region" description="Helical" evidence="1">
    <location>
        <begin position="248"/>
        <end position="265"/>
    </location>
</feature>
<proteinExistence type="predicted"/>
<feature type="transmembrane region" description="Helical" evidence="1">
    <location>
        <begin position="67"/>
        <end position="93"/>
    </location>
</feature>
<dbReference type="InterPro" id="IPR019430">
    <property type="entry name" value="7TM_GPCR_serpentine_rcpt_Srx"/>
</dbReference>
<dbReference type="AlphaFoldDB" id="A0A368FNS7"/>
<feature type="transmembrane region" description="Helical" evidence="1">
    <location>
        <begin position="208"/>
        <end position="228"/>
    </location>
</feature>
<keyword evidence="1" id="KW-0472">Membrane</keyword>